<dbReference type="GO" id="GO:0120015">
    <property type="term" value="F:sterol transfer activity"/>
    <property type="evidence" value="ECO:0007669"/>
    <property type="project" value="TreeGrafter"/>
</dbReference>
<evidence type="ECO:0000256" key="2">
    <source>
        <dbReference type="ARBA" id="ARBA00022692"/>
    </source>
</evidence>
<evidence type="ECO:0000256" key="5">
    <source>
        <dbReference type="SAM" id="Coils"/>
    </source>
</evidence>
<dbReference type="AlphaFoldDB" id="Q23QL2"/>
<organism evidence="8 9">
    <name type="scientific">Tetrahymena thermophila (strain SB210)</name>
    <dbReference type="NCBI Taxonomy" id="312017"/>
    <lineage>
        <taxon>Eukaryota</taxon>
        <taxon>Sar</taxon>
        <taxon>Alveolata</taxon>
        <taxon>Ciliophora</taxon>
        <taxon>Intramacronucleata</taxon>
        <taxon>Oligohymenophorea</taxon>
        <taxon>Hymenostomatida</taxon>
        <taxon>Tetrahymenina</taxon>
        <taxon>Tetrahymenidae</taxon>
        <taxon>Tetrahymena</taxon>
    </lineage>
</organism>
<dbReference type="EMBL" id="GG662647">
    <property type="protein sequence ID" value="EAR98876.1"/>
    <property type="molecule type" value="Genomic_DNA"/>
</dbReference>
<protein>
    <submittedName>
        <fullName evidence="8">GRAM domain protein</fullName>
    </submittedName>
</protein>
<dbReference type="PROSITE" id="PS51778">
    <property type="entry name" value="VAST"/>
    <property type="match status" value="1"/>
</dbReference>
<keyword evidence="4" id="KW-0472">Membrane</keyword>
<name>Q23QL2_TETTS</name>
<dbReference type="Pfam" id="PF16016">
    <property type="entry name" value="VASt"/>
    <property type="match status" value="1"/>
</dbReference>
<dbReference type="InterPro" id="IPR004182">
    <property type="entry name" value="GRAM"/>
</dbReference>
<dbReference type="Gene3D" id="2.30.29.30">
    <property type="entry name" value="Pleckstrin-homology domain (PH domain)/Phosphotyrosine-binding domain (PTB)"/>
    <property type="match status" value="1"/>
</dbReference>
<feature type="coiled-coil region" evidence="5">
    <location>
        <begin position="200"/>
        <end position="264"/>
    </location>
</feature>
<dbReference type="eggNOG" id="KOG1032">
    <property type="taxonomic scope" value="Eukaryota"/>
</dbReference>
<accession>Q23QL2</accession>
<dbReference type="InterPro" id="IPR051482">
    <property type="entry name" value="Cholesterol_transport"/>
</dbReference>
<dbReference type="Pfam" id="PF02893">
    <property type="entry name" value="GRAM"/>
    <property type="match status" value="1"/>
</dbReference>
<dbReference type="HOGENOM" id="CLU_468151_0_0_1"/>
<dbReference type="RefSeq" id="XP_001019121.1">
    <property type="nucleotide sequence ID" value="XM_001019121.3"/>
</dbReference>
<feature type="compositionally biased region" description="Low complexity" evidence="6">
    <location>
        <begin position="1"/>
        <end position="13"/>
    </location>
</feature>
<evidence type="ECO:0000313" key="8">
    <source>
        <dbReference type="EMBL" id="EAR98876.1"/>
    </source>
</evidence>
<comment type="subcellular location">
    <subcellularLocation>
        <location evidence="1">Membrane</location>
        <topology evidence="1">Single-pass membrane protein</topology>
    </subcellularLocation>
</comment>
<dbReference type="GO" id="GO:0005789">
    <property type="term" value="C:endoplasmic reticulum membrane"/>
    <property type="evidence" value="ECO:0007669"/>
    <property type="project" value="TreeGrafter"/>
</dbReference>
<dbReference type="PANTHER" id="PTHR23319:SF4">
    <property type="entry name" value="GRAM DOMAIN CONTAINING 1B, ISOFORM E"/>
    <property type="match status" value="1"/>
</dbReference>
<evidence type="ECO:0000313" key="9">
    <source>
        <dbReference type="Proteomes" id="UP000009168"/>
    </source>
</evidence>
<keyword evidence="5" id="KW-0175">Coiled coil</keyword>
<reference evidence="9" key="1">
    <citation type="journal article" date="2006" name="PLoS Biol.">
        <title>Macronuclear genome sequence of the ciliate Tetrahymena thermophila, a model eukaryote.</title>
        <authorList>
            <person name="Eisen J.A."/>
            <person name="Coyne R.S."/>
            <person name="Wu M."/>
            <person name="Wu D."/>
            <person name="Thiagarajan M."/>
            <person name="Wortman J.R."/>
            <person name="Badger J.H."/>
            <person name="Ren Q."/>
            <person name="Amedeo P."/>
            <person name="Jones K.M."/>
            <person name="Tallon L.J."/>
            <person name="Delcher A.L."/>
            <person name="Salzberg S.L."/>
            <person name="Silva J.C."/>
            <person name="Haas B.J."/>
            <person name="Majoros W.H."/>
            <person name="Farzad M."/>
            <person name="Carlton J.M."/>
            <person name="Smith R.K. Jr."/>
            <person name="Garg J."/>
            <person name="Pearlman R.E."/>
            <person name="Karrer K.M."/>
            <person name="Sun L."/>
            <person name="Manning G."/>
            <person name="Elde N.C."/>
            <person name="Turkewitz A.P."/>
            <person name="Asai D.J."/>
            <person name="Wilkes D.E."/>
            <person name="Wang Y."/>
            <person name="Cai H."/>
            <person name="Collins K."/>
            <person name="Stewart B.A."/>
            <person name="Lee S.R."/>
            <person name="Wilamowska K."/>
            <person name="Weinberg Z."/>
            <person name="Ruzzo W.L."/>
            <person name="Wloga D."/>
            <person name="Gaertig J."/>
            <person name="Frankel J."/>
            <person name="Tsao C.-C."/>
            <person name="Gorovsky M.A."/>
            <person name="Keeling P.J."/>
            <person name="Waller R.F."/>
            <person name="Patron N.J."/>
            <person name="Cherry J.M."/>
            <person name="Stover N.A."/>
            <person name="Krieger C.J."/>
            <person name="del Toro C."/>
            <person name="Ryder H.F."/>
            <person name="Williamson S.C."/>
            <person name="Barbeau R.A."/>
            <person name="Hamilton E.P."/>
            <person name="Orias E."/>
        </authorList>
    </citation>
    <scope>NUCLEOTIDE SEQUENCE [LARGE SCALE GENOMIC DNA]</scope>
    <source>
        <strain evidence="9">SB210</strain>
    </source>
</reference>
<dbReference type="GO" id="GO:0032934">
    <property type="term" value="F:sterol binding"/>
    <property type="evidence" value="ECO:0007669"/>
    <property type="project" value="TreeGrafter"/>
</dbReference>
<evidence type="ECO:0000256" key="4">
    <source>
        <dbReference type="ARBA" id="ARBA00023136"/>
    </source>
</evidence>
<evidence type="ECO:0000256" key="6">
    <source>
        <dbReference type="SAM" id="MobiDB-lite"/>
    </source>
</evidence>
<dbReference type="InParanoid" id="Q23QL2"/>
<sequence>MIQNQKQDNNKQVNHNRHYKNSYNNSKQDKCDSFQMNSVNNIKNDSNSACFNQKYCFEWNIPLNDNLVNIQGYPLSSLIDKFELPEYDECMSMHQCAITKKIPLNGTLYIYNSKICFFSRYNADTLVGKATIVSIPLSDVSSVQKKKTGFIFNQGIEIILKNHQHFFFSAFKDRDQAYNYMTELLSWQKRLQPSAEDLNIECIRQELQALKQQIEQSQISKKTSKKKIFSQNNAGNGLQKDVQYEEKQQDIIQLSSDEEEDEEEWEEIKSVEEMQKKKEVENQWNQHIDKLTQVYQQRVEKLRNAVLNNFEVSTKAKWTSIDIKNVSAKEIYILFFGNNIFEDEKQVAYTNFGMYYNTTVLNELNMVYSDIVPEPPLYFTNLYDNNKLEIIDYAEYSTRKCTFTHIIKEPFMPKSCDCFIEEKIYWVSPKEILIERELAFQGIPLSSHFNPRVIYQILETGESDQIKTQIRSGYYIHYVKDTWFKSKIDKTSDEENIKNWEKISKLYIKYSEIWIKRREQGLQLQKKQKAAIHSSQIKQQTNCNPEPQNNVDQDLEIIQSSQNTDDKQIADIADVSQSMCNIF</sequence>
<dbReference type="Proteomes" id="UP000009168">
    <property type="component" value="Unassembled WGS sequence"/>
</dbReference>
<dbReference type="GO" id="GO:0005886">
    <property type="term" value="C:plasma membrane"/>
    <property type="evidence" value="ECO:0007669"/>
    <property type="project" value="TreeGrafter"/>
</dbReference>
<keyword evidence="3" id="KW-1133">Transmembrane helix</keyword>
<evidence type="ECO:0000256" key="3">
    <source>
        <dbReference type="ARBA" id="ARBA00022989"/>
    </source>
</evidence>
<evidence type="ECO:0000259" key="7">
    <source>
        <dbReference type="PROSITE" id="PS51778"/>
    </source>
</evidence>
<dbReference type="STRING" id="312017.Q23QL2"/>
<dbReference type="GeneID" id="7825855"/>
<gene>
    <name evidence="8" type="ORF">TTHERM_00255670</name>
</gene>
<dbReference type="GO" id="GO:0140268">
    <property type="term" value="C:endoplasmic reticulum-plasma membrane contact site"/>
    <property type="evidence" value="ECO:0007669"/>
    <property type="project" value="TreeGrafter"/>
</dbReference>
<dbReference type="KEGG" id="tet:TTHERM_00255670"/>
<keyword evidence="2" id="KW-0812">Transmembrane</keyword>
<evidence type="ECO:0000256" key="1">
    <source>
        <dbReference type="ARBA" id="ARBA00004167"/>
    </source>
</evidence>
<dbReference type="InterPro" id="IPR031968">
    <property type="entry name" value="VASt"/>
</dbReference>
<feature type="region of interest" description="Disordered" evidence="6">
    <location>
        <begin position="1"/>
        <end position="30"/>
    </location>
</feature>
<dbReference type="OrthoDB" id="2162691at2759"/>
<dbReference type="GO" id="GO:0032366">
    <property type="term" value="P:intracellular sterol transport"/>
    <property type="evidence" value="ECO:0007669"/>
    <property type="project" value="TreeGrafter"/>
</dbReference>
<dbReference type="SMART" id="SM00568">
    <property type="entry name" value="GRAM"/>
    <property type="match status" value="1"/>
</dbReference>
<feature type="domain" description="VASt" evidence="7">
    <location>
        <begin position="344"/>
        <end position="512"/>
    </location>
</feature>
<keyword evidence="9" id="KW-1185">Reference proteome</keyword>
<dbReference type="InterPro" id="IPR011993">
    <property type="entry name" value="PH-like_dom_sf"/>
</dbReference>
<proteinExistence type="predicted"/>
<dbReference type="PANTHER" id="PTHR23319">
    <property type="entry name" value="GRAM DOMAIN CONTAINING 1B, ISOFORM E"/>
    <property type="match status" value="1"/>
</dbReference>